<name>A0AA38Y6J0_9EURO</name>
<dbReference type="InterPro" id="IPR008030">
    <property type="entry name" value="NmrA-like"/>
</dbReference>
<comment type="caution">
    <text evidence="2">The sequence shown here is derived from an EMBL/GenBank/DDBJ whole genome shotgun (WGS) entry which is preliminary data.</text>
</comment>
<keyword evidence="3" id="KW-1185">Reference proteome</keyword>
<dbReference type="AlphaFoldDB" id="A0AA38Y6J0"/>
<evidence type="ECO:0000313" key="2">
    <source>
        <dbReference type="EMBL" id="KAJ9635714.1"/>
    </source>
</evidence>
<proteinExistence type="predicted"/>
<dbReference type="Proteomes" id="UP001172681">
    <property type="component" value="Unassembled WGS sequence"/>
</dbReference>
<dbReference type="Gene3D" id="3.90.25.10">
    <property type="entry name" value="UDP-galactose 4-epimerase, domain 1"/>
    <property type="match status" value="1"/>
</dbReference>
<dbReference type="InterPro" id="IPR036291">
    <property type="entry name" value="NAD(P)-bd_dom_sf"/>
</dbReference>
<dbReference type="Gene3D" id="3.40.50.720">
    <property type="entry name" value="NAD(P)-binding Rossmann-like Domain"/>
    <property type="match status" value="1"/>
</dbReference>
<evidence type="ECO:0000259" key="1">
    <source>
        <dbReference type="Pfam" id="PF05368"/>
    </source>
</evidence>
<gene>
    <name evidence="2" type="ORF">H2204_005674</name>
</gene>
<sequence>MKKVAVFPASGRLGSATRSALCNLLPPQQVVLISRHPEKIPEDLIKAGVETRKADYDAPETLKDAFNGISYLLLISYPSIQIEHRFRAHQKAITAALESTPGIEHVFYTSLGFGGDGQPTSAAYVMQAHVRTEAWLREVSTGRERKRNFTFTVIREGIYSETWPMYTSFFDPKASNSKAQLPHDGTGPGIAWACIKDLGEGTAKLVKEYVDDPTNPQYINKIIILTGPKDWSLKETVKVLGRLGGGDASIERVSVDEHAQNPRVVQKLGSHGPGNTVARDWTTVFEAIRNGETSVVNGELGRLLGRPPESFEETAKRMLAN</sequence>
<dbReference type="SUPFAM" id="SSF51735">
    <property type="entry name" value="NAD(P)-binding Rossmann-fold domains"/>
    <property type="match status" value="1"/>
</dbReference>
<protein>
    <recommendedName>
        <fullName evidence="1">NmrA-like domain-containing protein</fullName>
    </recommendedName>
</protein>
<reference evidence="2" key="1">
    <citation type="submission" date="2022-10" db="EMBL/GenBank/DDBJ databases">
        <title>Culturing micro-colonial fungi from biological soil crusts in the Mojave desert and describing Neophaeococcomyces mojavensis, and introducing the new genera and species Taxawa tesnikishii.</title>
        <authorList>
            <person name="Kurbessoian T."/>
            <person name="Stajich J.E."/>
        </authorList>
    </citation>
    <scope>NUCLEOTIDE SEQUENCE</scope>
    <source>
        <strain evidence="2">TK_35</strain>
    </source>
</reference>
<dbReference type="PANTHER" id="PTHR47129:SF1">
    <property type="entry name" value="NMRA-LIKE DOMAIN-CONTAINING PROTEIN"/>
    <property type="match status" value="1"/>
</dbReference>
<accession>A0AA38Y6J0</accession>
<evidence type="ECO:0000313" key="3">
    <source>
        <dbReference type="Proteomes" id="UP001172681"/>
    </source>
</evidence>
<dbReference type="PANTHER" id="PTHR47129">
    <property type="entry name" value="QUINONE OXIDOREDUCTASE 2"/>
    <property type="match status" value="1"/>
</dbReference>
<dbReference type="InterPro" id="IPR052718">
    <property type="entry name" value="NmrA-type_oxidoreductase"/>
</dbReference>
<dbReference type="EMBL" id="JAPDRN010000032">
    <property type="protein sequence ID" value="KAJ9635714.1"/>
    <property type="molecule type" value="Genomic_DNA"/>
</dbReference>
<organism evidence="2 3">
    <name type="scientific">Knufia peltigerae</name>
    <dbReference type="NCBI Taxonomy" id="1002370"/>
    <lineage>
        <taxon>Eukaryota</taxon>
        <taxon>Fungi</taxon>
        <taxon>Dikarya</taxon>
        <taxon>Ascomycota</taxon>
        <taxon>Pezizomycotina</taxon>
        <taxon>Eurotiomycetes</taxon>
        <taxon>Chaetothyriomycetidae</taxon>
        <taxon>Chaetothyriales</taxon>
        <taxon>Trichomeriaceae</taxon>
        <taxon>Knufia</taxon>
    </lineage>
</organism>
<feature type="domain" description="NmrA-like" evidence="1">
    <location>
        <begin position="2"/>
        <end position="208"/>
    </location>
</feature>
<dbReference type="Pfam" id="PF05368">
    <property type="entry name" value="NmrA"/>
    <property type="match status" value="1"/>
</dbReference>